<dbReference type="AlphaFoldDB" id="A0A0D7BDX0"/>
<dbReference type="Gene3D" id="3.80.10.10">
    <property type="entry name" value="Ribonuclease Inhibitor"/>
    <property type="match status" value="1"/>
</dbReference>
<gene>
    <name evidence="1" type="ORF">CYLTODRAFT_489543</name>
</gene>
<accession>A0A0D7BDX0</accession>
<sequence length="444" mass="49281">MSTALPVLSLELELAMVAHNNAHVDPSFPSSASVADVLPQELLDHIIDLLAEDGTAFTSLISCSLVCRAFLPRTRKHIFRMVYLGAKAHSRNLITTSLAPRTLFFVQDLTINFASDMITPLVGPPRASNEVGRWIPTSFDDFPMLETLILMNMAWSRQNANEKLLNYLTRGPHHFRTLGLTGLRFPDNAHVCALVRAAPQLNRLVCVGVDFDADAAHNPLMSCAEHHTWDQLEVLNVYPGSLKPILFGTDVEGESGLLKAILDPSQCPAALPALHTINWFVEQTQTAPLNKLLSMTCSTLRTLNIVMYSMPGSDIIELTHLAHVRFDLSEWDGARSDGVEAIHRVVQQLQRDVPYALQSLELRLSKAFRINSTPGFKELWEVLDESLACRTRFPFLSHVELHMSGTLDLDETSGFDFLPAFRTGKSMGSAVLSGPTMHIRLPRV</sequence>
<dbReference type="InterPro" id="IPR032675">
    <property type="entry name" value="LRR_dom_sf"/>
</dbReference>
<dbReference type="STRING" id="1314674.A0A0D7BDX0"/>
<reference evidence="1 2" key="1">
    <citation type="journal article" date="2015" name="Fungal Genet. Biol.">
        <title>Evolution of novel wood decay mechanisms in Agaricales revealed by the genome sequences of Fistulina hepatica and Cylindrobasidium torrendii.</title>
        <authorList>
            <person name="Floudas D."/>
            <person name="Held B.W."/>
            <person name="Riley R."/>
            <person name="Nagy L.G."/>
            <person name="Koehler G."/>
            <person name="Ransdell A.S."/>
            <person name="Younus H."/>
            <person name="Chow J."/>
            <person name="Chiniquy J."/>
            <person name="Lipzen A."/>
            <person name="Tritt A."/>
            <person name="Sun H."/>
            <person name="Haridas S."/>
            <person name="LaButti K."/>
            <person name="Ohm R.A."/>
            <person name="Kues U."/>
            <person name="Blanchette R.A."/>
            <person name="Grigoriev I.V."/>
            <person name="Minto R.E."/>
            <person name="Hibbett D.S."/>
        </authorList>
    </citation>
    <scope>NUCLEOTIDE SEQUENCE [LARGE SCALE GENOMIC DNA]</scope>
    <source>
        <strain evidence="1 2">FP15055 ss-10</strain>
    </source>
</reference>
<evidence type="ECO:0000313" key="2">
    <source>
        <dbReference type="Proteomes" id="UP000054007"/>
    </source>
</evidence>
<dbReference type="OrthoDB" id="2788229at2759"/>
<protein>
    <recommendedName>
        <fullName evidence="3">F-box domain-containing protein</fullName>
    </recommendedName>
</protein>
<keyword evidence="2" id="KW-1185">Reference proteome</keyword>
<organism evidence="1 2">
    <name type="scientific">Cylindrobasidium torrendii FP15055 ss-10</name>
    <dbReference type="NCBI Taxonomy" id="1314674"/>
    <lineage>
        <taxon>Eukaryota</taxon>
        <taxon>Fungi</taxon>
        <taxon>Dikarya</taxon>
        <taxon>Basidiomycota</taxon>
        <taxon>Agaricomycotina</taxon>
        <taxon>Agaricomycetes</taxon>
        <taxon>Agaricomycetidae</taxon>
        <taxon>Agaricales</taxon>
        <taxon>Marasmiineae</taxon>
        <taxon>Physalacriaceae</taxon>
        <taxon>Cylindrobasidium</taxon>
    </lineage>
</organism>
<dbReference type="CDD" id="cd09917">
    <property type="entry name" value="F-box_SF"/>
    <property type="match status" value="1"/>
</dbReference>
<proteinExistence type="predicted"/>
<evidence type="ECO:0008006" key="3">
    <source>
        <dbReference type="Google" id="ProtNLM"/>
    </source>
</evidence>
<evidence type="ECO:0000313" key="1">
    <source>
        <dbReference type="EMBL" id="KIY68722.1"/>
    </source>
</evidence>
<dbReference type="Proteomes" id="UP000054007">
    <property type="component" value="Unassembled WGS sequence"/>
</dbReference>
<name>A0A0D7BDX0_9AGAR</name>
<dbReference type="EMBL" id="KN880497">
    <property type="protein sequence ID" value="KIY68722.1"/>
    <property type="molecule type" value="Genomic_DNA"/>
</dbReference>